<gene>
    <name evidence="1" type="ORF">PROFUN_13390</name>
</gene>
<name>A0A2P6MZV0_9EUKA</name>
<accession>A0A2P6MZV0</accession>
<proteinExistence type="predicted"/>
<dbReference type="Proteomes" id="UP000241769">
    <property type="component" value="Unassembled WGS sequence"/>
</dbReference>
<protein>
    <submittedName>
        <fullName evidence="1">Uncharacterized protein</fullName>
    </submittedName>
</protein>
<reference evidence="1 2" key="1">
    <citation type="journal article" date="2018" name="Genome Biol. Evol.">
        <title>Multiple Roots of Fruiting Body Formation in Amoebozoa.</title>
        <authorList>
            <person name="Hillmann F."/>
            <person name="Forbes G."/>
            <person name="Novohradska S."/>
            <person name="Ferling I."/>
            <person name="Riege K."/>
            <person name="Groth M."/>
            <person name="Westermann M."/>
            <person name="Marz M."/>
            <person name="Spaller T."/>
            <person name="Winckler T."/>
            <person name="Schaap P."/>
            <person name="Glockner G."/>
        </authorList>
    </citation>
    <scope>NUCLEOTIDE SEQUENCE [LARGE SCALE GENOMIC DNA]</scope>
    <source>
        <strain evidence="1 2">Jena</strain>
    </source>
</reference>
<dbReference type="EMBL" id="MDYQ01000275">
    <property type="protein sequence ID" value="PRP77204.1"/>
    <property type="molecule type" value="Genomic_DNA"/>
</dbReference>
<dbReference type="InParanoid" id="A0A2P6MZV0"/>
<comment type="caution">
    <text evidence="1">The sequence shown here is derived from an EMBL/GenBank/DDBJ whole genome shotgun (WGS) entry which is preliminary data.</text>
</comment>
<sequence length="261" mass="29526">MSSRSSSCGYETVGSRPWSLSITIVVNTTLKFNITVRCLSLLSPHRFEAFEISSDIPVTIHGPFVRWVDSRSRNTRSALLTLRGSHADRSDGTIDVLRNACGDGEKQLFWPRARRFALTRQYKSTQLDRLDSSLRGRSVNLSFTSMYDPPRREESGLRRVHRTRENIILSYFLVLSTLRIIVDTFVVLRDDHRLIYLIPTSATLEEMIGTEMALLRLELRTGGSSLTLEDKIDGDGRVTTIDACFRPGGSSWAEIKARIRG</sequence>
<evidence type="ECO:0000313" key="1">
    <source>
        <dbReference type="EMBL" id="PRP77204.1"/>
    </source>
</evidence>
<evidence type="ECO:0000313" key="2">
    <source>
        <dbReference type="Proteomes" id="UP000241769"/>
    </source>
</evidence>
<dbReference type="AlphaFoldDB" id="A0A2P6MZV0"/>
<organism evidence="1 2">
    <name type="scientific">Planoprotostelium fungivorum</name>
    <dbReference type="NCBI Taxonomy" id="1890364"/>
    <lineage>
        <taxon>Eukaryota</taxon>
        <taxon>Amoebozoa</taxon>
        <taxon>Evosea</taxon>
        <taxon>Variosea</taxon>
        <taxon>Cavosteliida</taxon>
        <taxon>Cavosteliaceae</taxon>
        <taxon>Planoprotostelium</taxon>
    </lineage>
</organism>
<keyword evidence="2" id="KW-1185">Reference proteome</keyword>